<accession>A0ABX2ACF8</accession>
<dbReference type="EMBL" id="JABJWC010000006">
    <property type="protein sequence ID" value="NPC65527.1"/>
    <property type="molecule type" value="Genomic_DNA"/>
</dbReference>
<reference evidence="2 3" key="1">
    <citation type="journal article" date="2020" name="Microorganisms">
        <title>Description of Komagataeibacter melaceti sp. nov. and Komagataeibacter melomenusus sp. nov. Isolated from Apple Cider Vinegar.</title>
        <authorList>
            <person name="Maric L."/>
            <person name="Cleenwerck I."/>
            <person name="Accetto T."/>
            <person name="Vandamme P."/>
            <person name="Trcek J."/>
        </authorList>
    </citation>
    <scope>NUCLEOTIDE SEQUENCE [LARGE SCALE GENOMIC DNA]</scope>
    <source>
        <strain evidence="2 3">AV436</strain>
    </source>
</reference>
<sequence>MRLQTDGPEQAQQYSICQQLFPAQQDFGQYIERGCPEPARDGLQTGPGLRFGCGIIRYGAGRRRIIVHDDLHPCLQPAWQAEREMEKSGSETKDNAINIQQTIPGL</sequence>
<protein>
    <submittedName>
        <fullName evidence="2">Uncharacterized protein</fullName>
    </submittedName>
</protein>
<feature type="compositionally biased region" description="Basic and acidic residues" evidence="1">
    <location>
        <begin position="84"/>
        <end position="94"/>
    </location>
</feature>
<evidence type="ECO:0000313" key="2">
    <source>
        <dbReference type="EMBL" id="NPC65527.1"/>
    </source>
</evidence>
<dbReference type="RefSeq" id="WP_172155522.1">
    <property type="nucleotide sequence ID" value="NZ_JABJWC010000006.1"/>
</dbReference>
<proteinExistence type="predicted"/>
<feature type="region of interest" description="Disordered" evidence="1">
    <location>
        <begin position="84"/>
        <end position="106"/>
    </location>
</feature>
<evidence type="ECO:0000313" key="3">
    <source>
        <dbReference type="Proteomes" id="UP000623090"/>
    </source>
</evidence>
<evidence type="ECO:0000256" key="1">
    <source>
        <dbReference type="SAM" id="MobiDB-lite"/>
    </source>
</evidence>
<keyword evidence="3" id="KW-1185">Reference proteome</keyword>
<organism evidence="2 3">
    <name type="scientific">Komagataeibacter melomenusus</name>
    <dbReference type="NCBI Taxonomy" id="2766578"/>
    <lineage>
        <taxon>Bacteria</taxon>
        <taxon>Pseudomonadati</taxon>
        <taxon>Pseudomonadota</taxon>
        <taxon>Alphaproteobacteria</taxon>
        <taxon>Acetobacterales</taxon>
        <taxon>Acetobacteraceae</taxon>
        <taxon>Komagataeibacter</taxon>
    </lineage>
</organism>
<dbReference type="Proteomes" id="UP000623090">
    <property type="component" value="Unassembled WGS sequence"/>
</dbReference>
<gene>
    <name evidence="2" type="ORF">HNW77_03725</name>
</gene>
<feature type="compositionally biased region" description="Polar residues" evidence="1">
    <location>
        <begin position="95"/>
        <end position="106"/>
    </location>
</feature>
<comment type="caution">
    <text evidence="2">The sequence shown here is derived from an EMBL/GenBank/DDBJ whole genome shotgun (WGS) entry which is preliminary data.</text>
</comment>
<name>A0ABX2ACF8_9PROT</name>